<feature type="region of interest" description="Disordered" evidence="1">
    <location>
        <begin position="745"/>
        <end position="768"/>
    </location>
</feature>
<feature type="region of interest" description="Disordered" evidence="1">
    <location>
        <begin position="149"/>
        <end position="193"/>
    </location>
</feature>
<gene>
    <name evidence="2" type="ORF">LITE_LOCUS10250</name>
</gene>
<dbReference type="InterPro" id="IPR027417">
    <property type="entry name" value="P-loop_NTPase"/>
</dbReference>
<keyword evidence="3" id="KW-1185">Reference proteome</keyword>
<dbReference type="SUPFAM" id="SSF52540">
    <property type="entry name" value="P-loop containing nucleoside triphosphate hydrolases"/>
    <property type="match status" value="1"/>
</dbReference>
<feature type="non-terminal residue" evidence="2">
    <location>
        <position position="1"/>
    </location>
</feature>
<dbReference type="GO" id="GO:0032204">
    <property type="term" value="P:regulation of telomere maintenance"/>
    <property type="evidence" value="ECO:0007669"/>
    <property type="project" value="TreeGrafter"/>
</dbReference>
<proteinExistence type="predicted"/>
<accession>A0AAV0IRJ4</accession>
<sequence length="795" mass="88471">LTPVAHLQCQRHFNCLHLLGCFPCLFLRSSTNRIGEFRARSMDHQWRPVPPPHSQPNICTVCSASHYPFCNPYPHAPPPLPPPPPPPHHYPPFNHNPGFPPQQYFSWPDPYHGAAPAPAPYMPIPPGLWERNPNPDYGEGFRPPMQHSDYGSGNNYANGGNGYVSELDRSSKRPRVDPIGSTEFKGDTNPNSAMFSFDDERRLKLIRDHGGVSGHDKNTDFDANGGRIAGPPNGDAVGRYSPFQPNVHHDPGSRNGDVNLGHNRYPNSNVITGHSNMNWQNHQPQSINGMADHRGNGVSNGYGASILNEQRVYPPHHERFAPPLPASPPPPLPNEMFNRSSPPATLFPIPISSPATSIYGHSKPLPRDSAAYASERHGDHQAFARKELSPPGPMIVDASHIFKQPYRANRPDHIVIILRGLPGSGKSYSAKMMRDMEVEGGGDAPRIHSMDDYFMTEVERVEESNVSKSSNSTRHKKQIVKTVVEYCYEPEMEEVYRESMLKAFKKTLEEGSFRLVIVDDRNLRVADFAQFWAIAKRSGYEVYISEAAYKDPAGCAARNVHGFTLDGIQKMAGQWEEAPSMYMKLDVKSLFNGDDLKENGIQEFDMDTEDTEENQSSQLQVGLPEKTVVPSVGEGIAHVSSKDVKPRDGEEDQMVGVKELGKSKWSEDFDEDDRKGHGDLKGKSANALSGLIQAYGKKGKSVHWNDQMANTGFSIGAVKKANMHSLVIGPGAGYNLKSNRLPEDESLTTITGQSSSRKTRRQSGFQERLRAEQESFKAVFDRRKQRIGVLDFDEE</sequence>
<evidence type="ECO:0000256" key="1">
    <source>
        <dbReference type="SAM" id="MobiDB-lite"/>
    </source>
</evidence>
<dbReference type="PANTHER" id="PTHR13413">
    <property type="entry name" value="YLP MOTIF CONTAINING PROTEIN NUCLEAR PROTEIN ZAP"/>
    <property type="match status" value="1"/>
</dbReference>
<feature type="compositionally biased region" description="Polar residues" evidence="1">
    <location>
        <begin position="747"/>
        <end position="756"/>
    </location>
</feature>
<feature type="region of interest" description="Disordered" evidence="1">
    <location>
        <begin position="209"/>
        <end position="261"/>
    </location>
</feature>
<comment type="caution">
    <text evidence="2">The sequence shown here is derived from an EMBL/GenBank/DDBJ whole genome shotgun (WGS) entry which is preliminary data.</text>
</comment>
<evidence type="ECO:0000313" key="3">
    <source>
        <dbReference type="Proteomes" id="UP001154282"/>
    </source>
</evidence>
<name>A0AAV0IRJ4_9ROSI</name>
<evidence type="ECO:0000313" key="2">
    <source>
        <dbReference type="EMBL" id="CAI0399323.1"/>
    </source>
</evidence>
<evidence type="ECO:0008006" key="4">
    <source>
        <dbReference type="Google" id="ProtNLM"/>
    </source>
</evidence>
<dbReference type="InterPro" id="IPR026314">
    <property type="entry name" value="YLP_motif_con_p1"/>
</dbReference>
<dbReference type="FunFam" id="3.40.50.300:FF:000978">
    <property type="entry name" value="YLP motif-containing protein 1 isoform X3"/>
    <property type="match status" value="1"/>
</dbReference>
<protein>
    <recommendedName>
        <fullName evidence="4">YLP motif-containing protein 1</fullName>
    </recommendedName>
</protein>
<feature type="compositionally biased region" description="Basic and acidic residues" evidence="1">
    <location>
        <begin position="166"/>
        <end position="176"/>
    </location>
</feature>
<dbReference type="EMBL" id="CAMGYJ010000004">
    <property type="protein sequence ID" value="CAI0399323.1"/>
    <property type="molecule type" value="Genomic_DNA"/>
</dbReference>
<feature type="compositionally biased region" description="Basic and acidic residues" evidence="1">
    <location>
        <begin position="209"/>
        <end position="220"/>
    </location>
</feature>
<dbReference type="PANTHER" id="PTHR13413:SF0">
    <property type="entry name" value="YLP MOTIF-CONTAINING PROTEIN 1"/>
    <property type="match status" value="1"/>
</dbReference>
<organism evidence="2 3">
    <name type="scientific">Linum tenue</name>
    <dbReference type="NCBI Taxonomy" id="586396"/>
    <lineage>
        <taxon>Eukaryota</taxon>
        <taxon>Viridiplantae</taxon>
        <taxon>Streptophyta</taxon>
        <taxon>Embryophyta</taxon>
        <taxon>Tracheophyta</taxon>
        <taxon>Spermatophyta</taxon>
        <taxon>Magnoliopsida</taxon>
        <taxon>eudicotyledons</taxon>
        <taxon>Gunneridae</taxon>
        <taxon>Pentapetalae</taxon>
        <taxon>rosids</taxon>
        <taxon>fabids</taxon>
        <taxon>Malpighiales</taxon>
        <taxon>Linaceae</taxon>
        <taxon>Linum</taxon>
    </lineage>
</organism>
<dbReference type="Proteomes" id="UP001154282">
    <property type="component" value="Unassembled WGS sequence"/>
</dbReference>
<dbReference type="Gene3D" id="3.40.50.300">
    <property type="entry name" value="P-loop containing nucleotide triphosphate hydrolases"/>
    <property type="match status" value="1"/>
</dbReference>
<reference evidence="2" key="1">
    <citation type="submission" date="2022-08" db="EMBL/GenBank/DDBJ databases">
        <authorList>
            <person name="Gutierrez-Valencia J."/>
        </authorList>
    </citation>
    <scope>NUCLEOTIDE SEQUENCE</scope>
</reference>
<dbReference type="GO" id="GO:0005634">
    <property type="term" value="C:nucleus"/>
    <property type="evidence" value="ECO:0007669"/>
    <property type="project" value="InterPro"/>
</dbReference>
<dbReference type="AlphaFoldDB" id="A0AAV0IRJ4"/>